<reference evidence="2" key="1">
    <citation type="submission" date="2016-11" db="EMBL/GenBank/DDBJ databases">
        <authorList>
            <person name="Varghese N."/>
            <person name="Submissions S."/>
        </authorList>
    </citation>
    <scope>NUCLEOTIDE SEQUENCE [LARGE SCALE GENOMIC DNA]</scope>
    <source>
        <strain evidence="2">DSM 19055</strain>
    </source>
</reference>
<accession>A0A1M5SCI3</accession>
<dbReference type="AlphaFoldDB" id="A0A1M5SCI3"/>
<name>A0A1M5SCI3_9FLAO</name>
<dbReference type="EMBL" id="FQWT01000003">
    <property type="protein sequence ID" value="SHH36185.1"/>
    <property type="molecule type" value="Genomic_DNA"/>
</dbReference>
<gene>
    <name evidence="1" type="ORF">SAMN05421866_2715</name>
</gene>
<organism evidence="1 2">
    <name type="scientific">Chryseobacterium oranimense</name>
    <dbReference type="NCBI Taxonomy" id="421058"/>
    <lineage>
        <taxon>Bacteria</taxon>
        <taxon>Pseudomonadati</taxon>
        <taxon>Bacteroidota</taxon>
        <taxon>Flavobacteriia</taxon>
        <taxon>Flavobacteriales</taxon>
        <taxon>Weeksellaceae</taxon>
        <taxon>Chryseobacterium group</taxon>
        <taxon>Chryseobacterium</taxon>
    </lineage>
</organism>
<dbReference type="STRING" id="421058.SAMN05421866_2715"/>
<sequence length="320" mass="34157">MSDIVRWGVVDPLAETSRRFSPYNYALNNPVSFIDPDGRRAMTPFMGDTFMQNANSGWFGGDPIGDRDKFLTANHSGSVGGPKTFGQTREFANIMATAASPGPAKNNFWDFLKGLFGGDKGAGITTLASGAEISRVSRIVQIGEIIEINAQAFYSAVGTLATRSLWGLPLMLNGDTQFAANSKGVDIPATDVDSKPKGNITLYRGVSLNGGIAYEEALLGIATPNGFRLSFTGAFHSNMGLHAGGDNNSIWTSWTPMKDVATKFALGRNNVGGVLLTKTFTLGQAIPNTSFMAKEYYADEYEFLVPGIVVGASVTPIKPK</sequence>
<evidence type="ECO:0000313" key="2">
    <source>
        <dbReference type="Proteomes" id="UP000184047"/>
    </source>
</evidence>
<protein>
    <submittedName>
        <fullName evidence="1">RHS repeat-associated core domain-containing protein</fullName>
    </submittedName>
</protein>
<proteinExistence type="predicted"/>
<keyword evidence="2" id="KW-1185">Reference proteome</keyword>
<dbReference type="Proteomes" id="UP000184047">
    <property type="component" value="Unassembled WGS sequence"/>
</dbReference>
<dbReference type="Gene3D" id="2.180.10.10">
    <property type="entry name" value="RHS repeat-associated core"/>
    <property type="match status" value="1"/>
</dbReference>
<evidence type="ECO:0000313" key="1">
    <source>
        <dbReference type="EMBL" id="SHH36185.1"/>
    </source>
</evidence>